<dbReference type="Proteomes" id="UP000595362">
    <property type="component" value="Chromosome"/>
</dbReference>
<evidence type="ECO:0000313" key="2">
    <source>
        <dbReference type="Proteomes" id="UP000595362"/>
    </source>
</evidence>
<dbReference type="AlphaFoldDB" id="A0A7T5UFG5"/>
<sequence length="56" mass="6417">MRLITTFELATRNQTELAILFREAELAAICSESGSPERRNALANMENIQRRLRLTP</sequence>
<name>A0A7T5UFG5_9BACT</name>
<accession>A0A7T5UFG5</accession>
<reference evidence="1 2" key="1">
    <citation type="submission" date="2020-07" db="EMBL/GenBank/DDBJ databases">
        <title>Huge and variable diversity of episymbiotic CPR bacteria and DPANN archaea in groundwater ecosystems.</title>
        <authorList>
            <person name="He C.Y."/>
            <person name="Keren R."/>
            <person name="Whittaker M."/>
            <person name="Farag I.F."/>
            <person name="Doudna J."/>
            <person name="Cate J.H.D."/>
            <person name="Banfield J.F."/>
        </authorList>
    </citation>
    <scope>NUCLEOTIDE SEQUENCE [LARGE SCALE GENOMIC DNA]</scope>
    <source>
        <strain evidence="1">NC_groundwater_70_Ag_B-0.1um_54_66</strain>
    </source>
</reference>
<dbReference type="EMBL" id="CP066681">
    <property type="protein sequence ID" value="QQG35164.1"/>
    <property type="molecule type" value="Genomic_DNA"/>
</dbReference>
<evidence type="ECO:0000313" key="1">
    <source>
        <dbReference type="EMBL" id="QQG35164.1"/>
    </source>
</evidence>
<organism evidence="1 2">
    <name type="scientific">Micavibrio aeruginosavorus</name>
    <dbReference type="NCBI Taxonomy" id="349221"/>
    <lineage>
        <taxon>Bacteria</taxon>
        <taxon>Pseudomonadati</taxon>
        <taxon>Bdellovibrionota</taxon>
        <taxon>Bdellovibrionia</taxon>
        <taxon>Bdellovibrionales</taxon>
        <taxon>Pseudobdellovibrionaceae</taxon>
        <taxon>Micavibrio</taxon>
    </lineage>
</organism>
<protein>
    <submittedName>
        <fullName evidence="1">Uncharacterized protein</fullName>
    </submittedName>
</protein>
<proteinExistence type="predicted"/>
<gene>
    <name evidence="1" type="ORF">HYS17_06210</name>
</gene>